<dbReference type="SUPFAM" id="SSF53067">
    <property type="entry name" value="Actin-like ATPase domain"/>
    <property type="match status" value="2"/>
</dbReference>
<organism evidence="5 6">
    <name type="scientific">Micromonospora antibiotica</name>
    <dbReference type="NCBI Taxonomy" id="2807623"/>
    <lineage>
        <taxon>Bacteria</taxon>
        <taxon>Bacillati</taxon>
        <taxon>Actinomycetota</taxon>
        <taxon>Actinomycetes</taxon>
        <taxon>Micromonosporales</taxon>
        <taxon>Micromonosporaceae</taxon>
        <taxon>Micromonospora</taxon>
    </lineage>
</organism>
<dbReference type="Proteomes" id="UP000671399">
    <property type="component" value="Unassembled WGS sequence"/>
</dbReference>
<keyword evidence="4" id="KW-1133">Transmembrane helix</keyword>
<keyword evidence="6" id="KW-1185">Reference proteome</keyword>
<protein>
    <submittedName>
        <fullName evidence="5">Hsp70 family protein</fullName>
    </submittedName>
</protein>
<keyword evidence="4" id="KW-0472">Membrane</keyword>
<reference evidence="5 6" key="1">
    <citation type="submission" date="2021-03" db="EMBL/GenBank/DDBJ databases">
        <authorList>
            <person name="Lee D.-H."/>
        </authorList>
    </citation>
    <scope>NUCLEOTIDE SEQUENCE [LARGE SCALE GENOMIC DNA]</scope>
    <source>
        <strain evidence="5 6">MMS20-R2-23</strain>
    </source>
</reference>
<evidence type="ECO:0000256" key="3">
    <source>
        <dbReference type="ARBA" id="ARBA00023186"/>
    </source>
</evidence>
<comment type="caution">
    <text evidence="5">The sequence shown here is derived from an EMBL/GenBank/DDBJ whole genome shotgun (WGS) entry which is preliminary data.</text>
</comment>
<evidence type="ECO:0000313" key="6">
    <source>
        <dbReference type="Proteomes" id="UP000671399"/>
    </source>
</evidence>
<evidence type="ECO:0000313" key="5">
    <source>
        <dbReference type="EMBL" id="MBO4161738.1"/>
    </source>
</evidence>
<dbReference type="Pfam" id="PF00012">
    <property type="entry name" value="HSP70"/>
    <property type="match status" value="1"/>
</dbReference>
<feature type="transmembrane region" description="Helical" evidence="4">
    <location>
        <begin position="468"/>
        <end position="489"/>
    </location>
</feature>
<keyword evidence="3" id="KW-0143">Chaperone</keyword>
<evidence type="ECO:0000256" key="2">
    <source>
        <dbReference type="ARBA" id="ARBA00022840"/>
    </source>
</evidence>
<keyword evidence="4" id="KW-0812">Transmembrane</keyword>
<accession>A0ABS3V800</accession>
<dbReference type="PANTHER" id="PTHR42749:SF1">
    <property type="entry name" value="CELL SHAPE-DETERMINING PROTEIN MREB"/>
    <property type="match status" value="1"/>
</dbReference>
<feature type="transmembrane region" description="Helical" evidence="4">
    <location>
        <begin position="534"/>
        <end position="559"/>
    </location>
</feature>
<dbReference type="EMBL" id="JAGFWR010000005">
    <property type="protein sequence ID" value="MBO4161738.1"/>
    <property type="molecule type" value="Genomic_DNA"/>
</dbReference>
<dbReference type="Gene3D" id="3.30.420.40">
    <property type="match status" value="2"/>
</dbReference>
<feature type="transmembrane region" description="Helical" evidence="4">
    <location>
        <begin position="501"/>
        <end position="522"/>
    </location>
</feature>
<name>A0ABS3V800_9ACTN</name>
<evidence type="ECO:0000256" key="4">
    <source>
        <dbReference type="SAM" id="Phobius"/>
    </source>
</evidence>
<feature type="transmembrane region" description="Helical" evidence="4">
    <location>
        <begin position="565"/>
        <end position="598"/>
    </location>
</feature>
<keyword evidence="1" id="KW-0547">Nucleotide-binding</keyword>
<sequence>MGAGGARLSIDCGSASTVAVLAWADGGASVLPFDGLPYLPSGLFLAEGGQVWTGRQAWQAAETQPHRFVPNPRRTGDGESVVDSAEAEAVELAAAPLRRAAAEAEGVVGEPVRDVRLVVPAGWGPRRRTWMRQVAHRAGLGQPRLVEAPVAVAEHLVATGARLTAGSFIVVCDVGAGVEVTVLRRGPAGFEVLATLADPTAGGAAVDLALTAAVLNGREVPTGGMGQWVMAESVRVAKETLGSHPAVTVPVAGHHPVIADRAMLDAAAQPVVRRVAELTQQCIAAAELTPGDLAAIYCVGGSAHLPRLDTAIAEHTGTSPVLVAEPQLVAARGAAEVSAPAVGVGAVEVTVPPIRRAVAIAVPGLASLALLWQALLTAERNNTLSAYYYVLFNLGELTMAAVFALVACIAAGTILGSLIAARSPTPELHTEGGKVSIGILAGVSLGVAIAALYAVVISQYFGLPLRGFLTWALWPIAPTAALAVVMAMIAARQWRTPSGGWSTLLATPTGSVVTAAVGMGLIQYGRTADRWPHLVVWLDLTARIGGLLLGIGTVMALVTPLMFRIVLAIPVALISAAIVTGPATGILGVSYAIAITVWWAARVWTRLIHPTTGPTALSPPGRGG</sequence>
<feature type="transmembrane region" description="Helical" evidence="4">
    <location>
        <begin position="357"/>
        <end position="376"/>
    </location>
</feature>
<dbReference type="Gene3D" id="3.90.640.10">
    <property type="entry name" value="Actin, Chain A, domain 4"/>
    <property type="match status" value="1"/>
</dbReference>
<dbReference type="PANTHER" id="PTHR42749">
    <property type="entry name" value="CELL SHAPE-DETERMINING PROTEIN MREB"/>
    <property type="match status" value="1"/>
</dbReference>
<proteinExistence type="predicted"/>
<feature type="transmembrane region" description="Helical" evidence="4">
    <location>
        <begin position="435"/>
        <end position="456"/>
    </location>
</feature>
<evidence type="ECO:0000256" key="1">
    <source>
        <dbReference type="ARBA" id="ARBA00022741"/>
    </source>
</evidence>
<gene>
    <name evidence="5" type="ORF">JQN83_13095</name>
</gene>
<dbReference type="InterPro" id="IPR043129">
    <property type="entry name" value="ATPase_NBD"/>
</dbReference>
<keyword evidence="2" id="KW-0067">ATP-binding</keyword>
<dbReference type="InterPro" id="IPR013126">
    <property type="entry name" value="Hsp_70_fam"/>
</dbReference>
<feature type="transmembrane region" description="Helical" evidence="4">
    <location>
        <begin position="388"/>
        <end position="415"/>
    </location>
</feature>